<dbReference type="EMBL" id="RSDW01000001">
    <property type="protein sequence ID" value="RSL16591.1"/>
    <property type="molecule type" value="Genomic_DNA"/>
</dbReference>
<comment type="caution">
    <text evidence="2">The sequence shown here is derived from an EMBL/GenBank/DDBJ whole genome shotgun (WGS) entry which is preliminary data.</text>
</comment>
<dbReference type="Proteomes" id="UP000269669">
    <property type="component" value="Unassembled WGS sequence"/>
</dbReference>
<protein>
    <submittedName>
        <fullName evidence="2">Uncharacterized protein</fullName>
    </submittedName>
</protein>
<evidence type="ECO:0000256" key="1">
    <source>
        <dbReference type="SAM" id="MobiDB-lite"/>
    </source>
</evidence>
<name>A0A428MI37_9BACT</name>
<feature type="region of interest" description="Disordered" evidence="1">
    <location>
        <begin position="69"/>
        <end position="108"/>
    </location>
</feature>
<accession>A0A428MI37</accession>
<proteinExistence type="predicted"/>
<feature type="compositionally biased region" description="Polar residues" evidence="1">
    <location>
        <begin position="82"/>
        <end position="108"/>
    </location>
</feature>
<reference evidence="2 3" key="1">
    <citation type="submission" date="2018-12" db="EMBL/GenBank/DDBJ databases">
        <title>Sequencing of bacterial isolates from soil warming experiment in Harvard Forest, Massachusetts, USA.</title>
        <authorList>
            <person name="Deangelis K."/>
        </authorList>
    </citation>
    <scope>NUCLEOTIDE SEQUENCE [LARGE SCALE GENOMIC DNA]</scope>
    <source>
        <strain evidence="2 3">EB153</strain>
    </source>
</reference>
<sequence>MSDPYSGHISYKTHPRSRLFQRIRVLFFMRLFHPQEPKRFTTLVATAFLLIFAVPASLRAQQLIASDSVSSSSNLPDAPSTLLEQQSGQTTTPAQQQSNNPDAANGPQQTKRILGIMPNFSAVSANTKLPPLGAKEKFHLAARNSFDYSSFLLSGIQAGFAMNSKSTPEFGQGMVGYGRYYWHTLADTANENFMVSGTYPALFRQDPRFYTLGHGGFRKRAFYAATRVLVTRQDSGDEMFNFSEIIGSGSAAGISSLYYPTRYRTWTKVGQKWLTSVLIDSANFTFKEFWPDINHAVFHGHGSDQ</sequence>
<evidence type="ECO:0000313" key="3">
    <source>
        <dbReference type="Proteomes" id="UP000269669"/>
    </source>
</evidence>
<organism evidence="2 3">
    <name type="scientific">Edaphobacter aggregans</name>
    <dbReference type="NCBI Taxonomy" id="570835"/>
    <lineage>
        <taxon>Bacteria</taxon>
        <taxon>Pseudomonadati</taxon>
        <taxon>Acidobacteriota</taxon>
        <taxon>Terriglobia</taxon>
        <taxon>Terriglobales</taxon>
        <taxon>Acidobacteriaceae</taxon>
        <taxon>Edaphobacter</taxon>
    </lineage>
</organism>
<gene>
    <name evidence="2" type="ORF">EDE15_2112</name>
</gene>
<keyword evidence="3" id="KW-1185">Reference proteome</keyword>
<evidence type="ECO:0000313" key="2">
    <source>
        <dbReference type="EMBL" id="RSL16591.1"/>
    </source>
</evidence>
<dbReference type="AlphaFoldDB" id="A0A428MI37"/>